<evidence type="ECO:0000259" key="3">
    <source>
        <dbReference type="Pfam" id="PF25087"/>
    </source>
</evidence>
<evidence type="ECO:0000256" key="1">
    <source>
        <dbReference type="ARBA" id="ARBA00007274"/>
    </source>
</evidence>
<dbReference type="GeneID" id="100368026"/>
<name>A0ABM0M7M1_SACKO</name>
<dbReference type="Proteomes" id="UP000694865">
    <property type="component" value="Unplaced"/>
</dbReference>
<dbReference type="RefSeq" id="XP_006816012.1">
    <property type="nucleotide sequence ID" value="XM_006815949.1"/>
</dbReference>
<reference evidence="5" key="1">
    <citation type="submission" date="2025-08" db="UniProtKB">
        <authorList>
            <consortium name="RefSeq"/>
        </authorList>
    </citation>
    <scope>IDENTIFICATION</scope>
    <source>
        <tissue evidence="5">Testes</tissue>
    </source>
</reference>
<protein>
    <submittedName>
        <fullName evidence="5">Mannose-1-phosphate guanyltransferase alpha-A-like isoform X1</fullName>
    </submittedName>
</protein>
<dbReference type="InterPro" id="IPR056729">
    <property type="entry name" value="GMPPB_C"/>
</dbReference>
<sequence>MMLKGVILIGGPQKGTRFRPLSLELPKPLFPVAGYPMVYHHIEACSRVPDLKEILLIGFYQPSESLTRFIQETSQQFKLPIRYLQEYTSLGTAGGLYHFRDQILSGSPDSFFVFNADVYCDFPLNEMLEFHQSLSSNTRFTMLATQATRQQSVNFGCLVEDKKTHEVRHYVEKPQTFVSTTINCGTYLLSNDVFKYIAEVFQKQQDELFNGSMDTLTYNRDTIRLEQDVLAPLAGTGKLYAYTTTRFWSQIKSAGSAIYANRHCLELYHKYHPERLSKNGEGKPKIIGDVFIHPSAIVDSTATLGPNVTVGVGVCVGPGVRVRESILLAGSKLEDHCCILHSIVGWNSTVGAWSRVEGTPCDPNPNAPFTKIEGDTLFKNDGRLNPSITILGRNVTVPAEIIILNSIVLPYKEITFSVKNQILL</sequence>
<dbReference type="Gene3D" id="3.90.550.10">
    <property type="entry name" value="Spore Coat Polysaccharide Biosynthesis Protein SpsA, Chain A"/>
    <property type="match status" value="1"/>
</dbReference>
<feature type="domain" description="Nucleotidyl transferase" evidence="2">
    <location>
        <begin position="4"/>
        <end position="206"/>
    </location>
</feature>
<feature type="domain" description="Mannose-1-phosphate guanyltransferase C-terminal" evidence="3">
    <location>
        <begin position="286"/>
        <end position="421"/>
    </location>
</feature>
<keyword evidence="4" id="KW-1185">Reference proteome</keyword>
<proteinExistence type="inferred from homology"/>
<comment type="similarity">
    <text evidence="1">Belongs to the transferase hexapeptide repeat family.</text>
</comment>
<evidence type="ECO:0000313" key="5">
    <source>
        <dbReference type="RefSeq" id="XP_006816012.1"/>
    </source>
</evidence>
<dbReference type="InterPro" id="IPR029044">
    <property type="entry name" value="Nucleotide-diphossugar_trans"/>
</dbReference>
<dbReference type="SUPFAM" id="SSF53448">
    <property type="entry name" value="Nucleotide-diphospho-sugar transferases"/>
    <property type="match status" value="1"/>
</dbReference>
<dbReference type="Pfam" id="PF25087">
    <property type="entry name" value="GMPPB_C"/>
    <property type="match status" value="1"/>
</dbReference>
<gene>
    <name evidence="5" type="primary">LOC100368026</name>
</gene>
<dbReference type="PANTHER" id="PTHR22572">
    <property type="entry name" value="SUGAR-1-PHOSPHATE GUANYL TRANSFERASE"/>
    <property type="match status" value="1"/>
</dbReference>
<dbReference type="Gene3D" id="2.160.10.10">
    <property type="entry name" value="Hexapeptide repeat proteins"/>
    <property type="match status" value="1"/>
</dbReference>
<evidence type="ECO:0000259" key="2">
    <source>
        <dbReference type="Pfam" id="PF00483"/>
    </source>
</evidence>
<organism evidence="4 5">
    <name type="scientific">Saccoglossus kowalevskii</name>
    <name type="common">Acorn worm</name>
    <dbReference type="NCBI Taxonomy" id="10224"/>
    <lineage>
        <taxon>Eukaryota</taxon>
        <taxon>Metazoa</taxon>
        <taxon>Hemichordata</taxon>
        <taxon>Enteropneusta</taxon>
        <taxon>Harrimaniidae</taxon>
        <taxon>Saccoglossus</taxon>
    </lineage>
</organism>
<dbReference type="Pfam" id="PF00483">
    <property type="entry name" value="NTP_transferase"/>
    <property type="match status" value="1"/>
</dbReference>
<dbReference type="CDD" id="cd06428">
    <property type="entry name" value="M1P_guanylylT_A_like_N"/>
    <property type="match status" value="1"/>
</dbReference>
<dbReference type="PROSITE" id="PS00101">
    <property type="entry name" value="HEXAPEP_TRANSFERASES"/>
    <property type="match status" value="1"/>
</dbReference>
<accession>A0ABM0M7M1</accession>
<evidence type="ECO:0000313" key="4">
    <source>
        <dbReference type="Proteomes" id="UP000694865"/>
    </source>
</evidence>
<dbReference type="InterPro" id="IPR018357">
    <property type="entry name" value="Hexapep_transf_CS"/>
</dbReference>
<dbReference type="InterPro" id="IPR050486">
    <property type="entry name" value="Mannose-1P_guanyltransferase"/>
</dbReference>
<dbReference type="InterPro" id="IPR005835">
    <property type="entry name" value="NTP_transferase_dom"/>
</dbReference>